<dbReference type="InterPro" id="IPR050109">
    <property type="entry name" value="HTH-type_TetR-like_transc_reg"/>
</dbReference>
<feature type="DNA-binding region" description="H-T-H motif" evidence="2">
    <location>
        <begin position="67"/>
        <end position="86"/>
    </location>
</feature>
<evidence type="ECO:0000256" key="2">
    <source>
        <dbReference type="PROSITE-ProRule" id="PRU00335"/>
    </source>
</evidence>
<dbReference type="Gene3D" id="1.10.357.10">
    <property type="entry name" value="Tetracycline Repressor, domain 2"/>
    <property type="match status" value="1"/>
</dbReference>
<dbReference type="PRINTS" id="PR00455">
    <property type="entry name" value="HTHTETR"/>
</dbReference>
<name>A0ABM8DYJ7_9MICO</name>
<dbReference type="SUPFAM" id="SSF46689">
    <property type="entry name" value="Homeodomain-like"/>
    <property type="match status" value="1"/>
</dbReference>
<dbReference type="PANTHER" id="PTHR30328:SF54">
    <property type="entry name" value="HTH-TYPE TRANSCRIPTIONAL REPRESSOR SCO4008"/>
    <property type="match status" value="1"/>
</dbReference>
<dbReference type="PROSITE" id="PS50977">
    <property type="entry name" value="HTH_TETR_2"/>
    <property type="match status" value="1"/>
</dbReference>
<dbReference type="InterPro" id="IPR001647">
    <property type="entry name" value="HTH_TetR"/>
</dbReference>
<keyword evidence="1 2" id="KW-0238">DNA-binding</keyword>
<dbReference type="PANTHER" id="PTHR30328">
    <property type="entry name" value="TRANSCRIPTIONAL REPRESSOR"/>
    <property type="match status" value="1"/>
</dbReference>
<reference evidence="4 5" key="1">
    <citation type="submission" date="2022-12" db="EMBL/GenBank/DDBJ databases">
        <title>Microbacterium terricola strain KV-448 chromosome, complete genome.</title>
        <authorList>
            <person name="Oshima T."/>
            <person name="Moriya T."/>
            <person name="Bessho Y."/>
        </authorList>
    </citation>
    <scope>NUCLEOTIDE SEQUENCE [LARGE SCALE GENOMIC DNA]</scope>
    <source>
        <strain evidence="4 5">KV-448</strain>
    </source>
</reference>
<evidence type="ECO:0000256" key="1">
    <source>
        <dbReference type="ARBA" id="ARBA00023125"/>
    </source>
</evidence>
<dbReference type="Pfam" id="PF00440">
    <property type="entry name" value="TetR_N"/>
    <property type="match status" value="1"/>
</dbReference>
<evidence type="ECO:0000313" key="5">
    <source>
        <dbReference type="Proteomes" id="UP001317779"/>
    </source>
</evidence>
<gene>
    <name evidence="4" type="primary">rutR</name>
    <name evidence="4" type="ORF">Microterr_12500</name>
</gene>
<evidence type="ECO:0000259" key="3">
    <source>
        <dbReference type="PROSITE" id="PS50977"/>
    </source>
</evidence>
<sequence>MPLTHTVAIDVRMASMYQLVHCAGRVAPPLGYPGGVTTLQRDAERTRAELLAVATEVFAEDGYSGARVDVIAERTRTTKRMIYYYFGSKEGLYRAVLESAYRGIREAERAIDVDSTDPVVAVRRLAELTFDHHVSHAAFVRLVAIENIHRGESIRQIETLKSLGQPAKTLLDEILERGRASGVFRTDVDAIDVHLVISAYCVFQVANRYTFGYLFDISFDDPKRREHMRAIIGDVVVGWLTV</sequence>
<dbReference type="SUPFAM" id="SSF48498">
    <property type="entry name" value="Tetracyclin repressor-like, C-terminal domain"/>
    <property type="match status" value="1"/>
</dbReference>
<keyword evidence="5" id="KW-1185">Reference proteome</keyword>
<dbReference type="InterPro" id="IPR036271">
    <property type="entry name" value="Tet_transcr_reg_TetR-rel_C_sf"/>
</dbReference>
<proteinExistence type="predicted"/>
<dbReference type="EMBL" id="AP027141">
    <property type="protein sequence ID" value="BDV30590.1"/>
    <property type="molecule type" value="Genomic_DNA"/>
</dbReference>
<dbReference type="Pfam" id="PF17938">
    <property type="entry name" value="TetR_C_29"/>
    <property type="match status" value="1"/>
</dbReference>
<dbReference type="InterPro" id="IPR041474">
    <property type="entry name" value="NicS_C"/>
</dbReference>
<accession>A0ABM8DYJ7</accession>
<dbReference type="Proteomes" id="UP001317779">
    <property type="component" value="Chromosome"/>
</dbReference>
<protein>
    <submittedName>
        <fullName evidence="4">TetR family transcriptional regulator</fullName>
    </submittedName>
</protein>
<evidence type="ECO:0000313" key="4">
    <source>
        <dbReference type="EMBL" id="BDV30590.1"/>
    </source>
</evidence>
<organism evidence="4 5">
    <name type="scientific">Microbacterium terricola</name>
    <dbReference type="NCBI Taxonomy" id="344163"/>
    <lineage>
        <taxon>Bacteria</taxon>
        <taxon>Bacillati</taxon>
        <taxon>Actinomycetota</taxon>
        <taxon>Actinomycetes</taxon>
        <taxon>Micrococcales</taxon>
        <taxon>Microbacteriaceae</taxon>
        <taxon>Microbacterium</taxon>
    </lineage>
</organism>
<dbReference type="InterPro" id="IPR009057">
    <property type="entry name" value="Homeodomain-like_sf"/>
</dbReference>
<feature type="domain" description="HTH tetR-type" evidence="3">
    <location>
        <begin position="44"/>
        <end position="104"/>
    </location>
</feature>